<comment type="caution">
    <text evidence="11">The sequence shown here is derived from an EMBL/GenBank/DDBJ whole genome shotgun (WGS) entry which is preliminary data.</text>
</comment>
<feature type="compositionally biased region" description="Basic and acidic residues" evidence="9">
    <location>
        <begin position="388"/>
        <end position="398"/>
    </location>
</feature>
<feature type="compositionally biased region" description="Basic and acidic residues" evidence="9">
    <location>
        <begin position="160"/>
        <end position="173"/>
    </location>
</feature>
<keyword evidence="12" id="KW-1185">Reference proteome</keyword>
<dbReference type="Proteomes" id="UP000623129">
    <property type="component" value="Unassembled WGS sequence"/>
</dbReference>
<dbReference type="GO" id="GO:0005684">
    <property type="term" value="C:U2-type spliceosomal complex"/>
    <property type="evidence" value="ECO:0007669"/>
    <property type="project" value="TreeGrafter"/>
</dbReference>
<dbReference type="AlphaFoldDB" id="A0A833R8D4"/>
<feature type="region of interest" description="Disordered" evidence="9">
    <location>
        <begin position="147"/>
        <end position="398"/>
    </location>
</feature>
<dbReference type="InterPro" id="IPR022209">
    <property type="entry name" value="CWC25"/>
</dbReference>
<keyword evidence="3" id="KW-0507">mRNA processing</keyword>
<feature type="compositionally biased region" description="Basic and acidic residues" evidence="9">
    <location>
        <begin position="219"/>
        <end position="379"/>
    </location>
</feature>
<dbReference type="Pfam" id="PF12542">
    <property type="entry name" value="CWC25"/>
    <property type="match status" value="1"/>
</dbReference>
<dbReference type="GO" id="GO:0000398">
    <property type="term" value="P:mRNA splicing, via spliceosome"/>
    <property type="evidence" value="ECO:0007669"/>
    <property type="project" value="TreeGrafter"/>
</dbReference>
<evidence type="ECO:0000313" key="11">
    <source>
        <dbReference type="EMBL" id="KAF3331054.1"/>
    </source>
</evidence>
<evidence type="ECO:0000256" key="5">
    <source>
        <dbReference type="ARBA" id="ARBA00023054"/>
    </source>
</evidence>
<dbReference type="OrthoDB" id="21123at2759"/>
<evidence type="ECO:0000256" key="3">
    <source>
        <dbReference type="ARBA" id="ARBA00022664"/>
    </source>
</evidence>
<organism evidence="11 12">
    <name type="scientific">Carex littledalei</name>
    <dbReference type="NCBI Taxonomy" id="544730"/>
    <lineage>
        <taxon>Eukaryota</taxon>
        <taxon>Viridiplantae</taxon>
        <taxon>Streptophyta</taxon>
        <taxon>Embryophyta</taxon>
        <taxon>Tracheophyta</taxon>
        <taxon>Spermatophyta</taxon>
        <taxon>Magnoliopsida</taxon>
        <taxon>Liliopsida</taxon>
        <taxon>Poales</taxon>
        <taxon>Cyperaceae</taxon>
        <taxon>Cyperoideae</taxon>
        <taxon>Cariceae</taxon>
        <taxon>Carex</taxon>
        <taxon>Carex subgen. Euthyceras</taxon>
    </lineage>
</organism>
<feature type="compositionally biased region" description="Basic residues" evidence="9">
    <location>
        <begin position="174"/>
        <end position="188"/>
    </location>
</feature>
<dbReference type="Pfam" id="PF10197">
    <property type="entry name" value="Cir_N"/>
    <property type="match status" value="1"/>
</dbReference>
<dbReference type="PANTHER" id="PTHR16196:SF0">
    <property type="entry name" value="PRE-MRNA-SPLICING FACTOR CWC25 HOMOLOG"/>
    <property type="match status" value="1"/>
</dbReference>
<evidence type="ECO:0000256" key="7">
    <source>
        <dbReference type="ARBA" id="ARBA00023242"/>
    </source>
</evidence>
<accession>A0A833R8D4</accession>
<protein>
    <submittedName>
        <fullName evidence="11">Pre-mRNA-splicing factor CWC25 isoform X1</fullName>
    </submittedName>
</protein>
<evidence type="ECO:0000259" key="10">
    <source>
        <dbReference type="SMART" id="SM01083"/>
    </source>
</evidence>
<dbReference type="InterPro" id="IPR051376">
    <property type="entry name" value="CWC25_splicing_factor"/>
</dbReference>
<feature type="coiled-coil region" evidence="8">
    <location>
        <begin position="22"/>
        <end position="49"/>
    </location>
</feature>
<keyword evidence="5 8" id="KW-0175">Coiled coil</keyword>
<evidence type="ECO:0000256" key="1">
    <source>
        <dbReference type="ARBA" id="ARBA00004123"/>
    </source>
</evidence>
<evidence type="ECO:0000313" key="12">
    <source>
        <dbReference type="Proteomes" id="UP000623129"/>
    </source>
</evidence>
<gene>
    <name evidence="11" type="ORF">FCM35_KLT04408</name>
</gene>
<feature type="domain" description="CBF1-interacting co-repressor CIR N-terminal" evidence="10">
    <location>
        <begin position="10"/>
        <end position="46"/>
    </location>
</feature>
<dbReference type="SMART" id="SM01083">
    <property type="entry name" value="Cir_N"/>
    <property type="match status" value="1"/>
</dbReference>
<sequence length="482" mass="56381">MALKFLNKKGWHTGSLRNVETVWKAEQKHEAEQKKLEELKVQIQEEREKSEFRLLQEQAGLVPRQERLDFLYESGLSVGKGSTEVFKALQDPAPVAASSAGTSSSKQSAVLGALFEDTPQSANDAWRKLHTDPLLLIRQREQDALARIKNNPIKMAMIKKSVEAEKKQKEEKKEKKKRKKHRHGKSKHRSDDGSDSEYSSGKEERRKKEHKMLRHEKRSKSSDSEEDTKERTRDHELSRRDRQSNRDRPHASTDKDYSGRKAKHDHDYSTKSDSRSSDRDDRVGKPRHDHDYMKKLDSRSDDRDARDDHEYSRKLDSRSAVRDDRSRDGHDYLRKSDSRRSDKDDREGGARHDNHSRHEEMKDRNIGSENNTRVEQEKRVIHRRGVHKMSEKEREERLQQMQLDAELHEEQRWKRLKKAEDDDAKEAVVSNSYRGKNFLHETQKSIYGAEKGGSSTIEESVRRRAYFSQGGKSAHESNAFRR</sequence>
<keyword evidence="6" id="KW-0508">mRNA splicing</keyword>
<comment type="subcellular location">
    <subcellularLocation>
        <location evidence="1">Nucleus</location>
    </subcellularLocation>
</comment>
<proteinExistence type="inferred from homology"/>
<name>A0A833R8D4_9POAL</name>
<feature type="compositionally biased region" description="Basic residues" evidence="9">
    <location>
        <begin position="207"/>
        <end position="218"/>
    </location>
</feature>
<dbReference type="PANTHER" id="PTHR16196">
    <property type="entry name" value="CELL CYCLE CONTROL PROTEIN CWF25"/>
    <property type="match status" value="1"/>
</dbReference>
<keyword evidence="7" id="KW-0539">Nucleus</keyword>
<evidence type="ECO:0000256" key="8">
    <source>
        <dbReference type="SAM" id="Coils"/>
    </source>
</evidence>
<evidence type="ECO:0000256" key="4">
    <source>
        <dbReference type="ARBA" id="ARBA00022728"/>
    </source>
</evidence>
<comment type="similarity">
    <text evidence="2">Belongs to the CWC25 family.</text>
</comment>
<evidence type="ECO:0000256" key="9">
    <source>
        <dbReference type="SAM" id="MobiDB-lite"/>
    </source>
</evidence>
<evidence type="ECO:0000256" key="6">
    <source>
        <dbReference type="ARBA" id="ARBA00023187"/>
    </source>
</evidence>
<dbReference type="EMBL" id="SWLB01000013">
    <property type="protein sequence ID" value="KAF3331054.1"/>
    <property type="molecule type" value="Genomic_DNA"/>
</dbReference>
<keyword evidence="4" id="KW-0747">Spliceosome</keyword>
<dbReference type="InterPro" id="IPR019339">
    <property type="entry name" value="CIR_N_dom"/>
</dbReference>
<evidence type="ECO:0000256" key="2">
    <source>
        <dbReference type="ARBA" id="ARBA00006695"/>
    </source>
</evidence>
<reference evidence="11" key="1">
    <citation type="submission" date="2020-01" db="EMBL/GenBank/DDBJ databases">
        <title>Genome sequence of Kobresia littledalei, the first chromosome-level genome in the family Cyperaceae.</title>
        <authorList>
            <person name="Qu G."/>
        </authorList>
    </citation>
    <scope>NUCLEOTIDE SEQUENCE</scope>
    <source>
        <strain evidence="11">C.B.Clarke</strain>
        <tissue evidence="11">Leaf</tissue>
    </source>
</reference>